<name>A0ABD2NTF5_9CUCU</name>
<keyword evidence="3" id="KW-1185">Reference proteome</keyword>
<dbReference type="AlphaFoldDB" id="A0ABD2NTF5"/>
<feature type="region of interest" description="Disordered" evidence="1">
    <location>
        <begin position="1"/>
        <end position="36"/>
    </location>
</feature>
<feature type="compositionally biased region" description="Basic and acidic residues" evidence="1">
    <location>
        <begin position="7"/>
        <end position="20"/>
    </location>
</feature>
<organism evidence="2 3">
    <name type="scientific">Cryptolaemus montrouzieri</name>
    <dbReference type="NCBI Taxonomy" id="559131"/>
    <lineage>
        <taxon>Eukaryota</taxon>
        <taxon>Metazoa</taxon>
        <taxon>Ecdysozoa</taxon>
        <taxon>Arthropoda</taxon>
        <taxon>Hexapoda</taxon>
        <taxon>Insecta</taxon>
        <taxon>Pterygota</taxon>
        <taxon>Neoptera</taxon>
        <taxon>Endopterygota</taxon>
        <taxon>Coleoptera</taxon>
        <taxon>Polyphaga</taxon>
        <taxon>Cucujiformia</taxon>
        <taxon>Coccinelloidea</taxon>
        <taxon>Coccinellidae</taxon>
        <taxon>Scymninae</taxon>
        <taxon>Scymnini</taxon>
        <taxon>Cryptolaemus</taxon>
    </lineage>
</organism>
<comment type="caution">
    <text evidence="2">The sequence shown here is derived from an EMBL/GenBank/DDBJ whole genome shotgun (WGS) entry which is preliminary data.</text>
</comment>
<dbReference type="Proteomes" id="UP001516400">
    <property type="component" value="Unassembled WGS sequence"/>
</dbReference>
<accession>A0ABD2NTF5</accession>
<reference evidence="2 3" key="1">
    <citation type="journal article" date="2021" name="BMC Biol.">
        <title>Horizontally acquired antibacterial genes associated with adaptive radiation of ladybird beetles.</title>
        <authorList>
            <person name="Li H.S."/>
            <person name="Tang X.F."/>
            <person name="Huang Y.H."/>
            <person name="Xu Z.Y."/>
            <person name="Chen M.L."/>
            <person name="Du X.Y."/>
            <person name="Qiu B.Y."/>
            <person name="Chen P.T."/>
            <person name="Zhang W."/>
            <person name="Slipinski A."/>
            <person name="Escalona H.E."/>
            <person name="Waterhouse R.M."/>
            <person name="Zwick A."/>
            <person name="Pang H."/>
        </authorList>
    </citation>
    <scope>NUCLEOTIDE SEQUENCE [LARGE SCALE GENOMIC DNA]</scope>
    <source>
        <strain evidence="2">SYSU2018</strain>
    </source>
</reference>
<sequence>MPRVSKKQSDKESREKDLKLESMNMKPSNSSKEHKKIKTALNKYNKNLGRSQSYHTFENKDLTISNSSDSVIYLGSYNLSERYPVIDLTKSMASFQCEEMVAPLHRYPNLLNYHSVFTGMGNCNRNRSLACTASTSRLLDSLEGTKLHLKRNSKSASCLIVVDDNKHPDKFQTDILEKSHIINYKEKSHLDQATNLTQEDHNFINSSLEIGEDFQILKNCNPQIMMNSNVAIEKLMDIYQVNSVDDFI</sequence>
<evidence type="ECO:0000313" key="2">
    <source>
        <dbReference type="EMBL" id="KAL3281822.1"/>
    </source>
</evidence>
<gene>
    <name evidence="2" type="ORF">HHI36_005022</name>
</gene>
<evidence type="ECO:0000256" key="1">
    <source>
        <dbReference type="SAM" id="MobiDB-lite"/>
    </source>
</evidence>
<dbReference type="EMBL" id="JABFTP020000144">
    <property type="protein sequence ID" value="KAL3281822.1"/>
    <property type="molecule type" value="Genomic_DNA"/>
</dbReference>
<proteinExistence type="predicted"/>
<protein>
    <submittedName>
        <fullName evidence="2">Uncharacterized protein</fullName>
    </submittedName>
</protein>
<evidence type="ECO:0000313" key="3">
    <source>
        <dbReference type="Proteomes" id="UP001516400"/>
    </source>
</evidence>